<protein>
    <recommendedName>
        <fullName evidence="6 7">Thioredoxin</fullName>
    </recommendedName>
</protein>
<dbReference type="EMBL" id="MFES01000038">
    <property type="protein sequence ID" value="OGE84648.1"/>
    <property type="molecule type" value="Genomic_DNA"/>
</dbReference>
<keyword evidence="3" id="KW-0249">Electron transport</keyword>
<accession>A0A1F5P410</accession>
<dbReference type="PANTHER" id="PTHR45663:SF11">
    <property type="entry name" value="GEO12009P1"/>
    <property type="match status" value="1"/>
</dbReference>
<evidence type="ECO:0000256" key="8">
    <source>
        <dbReference type="PIRSR" id="PIRSR000077-1"/>
    </source>
</evidence>
<dbReference type="PANTHER" id="PTHR45663">
    <property type="entry name" value="GEO12009P1"/>
    <property type="match status" value="1"/>
</dbReference>
<keyword evidence="2" id="KW-0813">Transport</keyword>
<evidence type="ECO:0000256" key="5">
    <source>
        <dbReference type="ARBA" id="ARBA00023284"/>
    </source>
</evidence>
<dbReference type="AlphaFoldDB" id="A0A1F5P410"/>
<dbReference type="Pfam" id="PF00085">
    <property type="entry name" value="Thioredoxin"/>
    <property type="match status" value="1"/>
</dbReference>
<name>A0A1F5P410_9BACT</name>
<dbReference type="PROSITE" id="PS00194">
    <property type="entry name" value="THIOREDOXIN_1"/>
    <property type="match status" value="1"/>
</dbReference>
<evidence type="ECO:0000313" key="12">
    <source>
        <dbReference type="Proteomes" id="UP000176786"/>
    </source>
</evidence>
<dbReference type="PIRSF" id="PIRSF000077">
    <property type="entry name" value="Thioredoxin"/>
    <property type="match status" value="1"/>
</dbReference>
<feature type="site" description="Contributes to redox potential value" evidence="8">
    <location>
        <position position="33"/>
    </location>
</feature>
<gene>
    <name evidence="11" type="ORF">A3J48_03645</name>
</gene>
<dbReference type="STRING" id="1817832.A3J48_03645"/>
<evidence type="ECO:0000256" key="7">
    <source>
        <dbReference type="PIRNR" id="PIRNR000077"/>
    </source>
</evidence>
<dbReference type="FunFam" id="3.40.30.10:FF:000001">
    <property type="entry name" value="Thioredoxin"/>
    <property type="match status" value="1"/>
</dbReference>
<evidence type="ECO:0000256" key="2">
    <source>
        <dbReference type="ARBA" id="ARBA00022448"/>
    </source>
</evidence>
<dbReference type="GO" id="GO:0015035">
    <property type="term" value="F:protein-disulfide reductase activity"/>
    <property type="evidence" value="ECO:0007669"/>
    <property type="project" value="UniProtKB-UniRule"/>
</dbReference>
<feature type="site" description="Contributes to redox potential value" evidence="8">
    <location>
        <position position="32"/>
    </location>
</feature>
<feature type="disulfide bond" description="Redox-active" evidence="9">
    <location>
        <begin position="31"/>
        <end position="34"/>
    </location>
</feature>
<feature type="active site" description="Nucleophile" evidence="8">
    <location>
        <position position="31"/>
    </location>
</feature>
<dbReference type="GO" id="GO:0005829">
    <property type="term" value="C:cytosol"/>
    <property type="evidence" value="ECO:0007669"/>
    <property type="project" value="TreeGrafter"/>
</dbReference>
<dbReference type="PROSITE" id="PS51352">
    <property type="entry name" value="THIOREDOXIN_2"/>
    <property type="match status" value="1"/>
</dbReference>
<dbReference type="Gene3D" id="3.40.30.10">
    <property type="entry name" value="Glutaredoxin"/>
    <property type="match status" value="1"/>
</dbReference>
<dbReference type="InterPro" id="IPR005746">
    <property type="entry name" value="Thioredoxin"/>
</dbReference>
<dbReference type="InterPro" id="IPR017937">
    <property type="entry name" value="Thioredoxin_CS"/>
</dbReference>
<comment type="similarity">
    <text evidence="1 7">Belongs to the thioredoxin family.</text>
</comment>
<dbReference type="SUPFAM" id="SSF52833">
    <property type="entry name" value="Thioredoxin-like"/>
    <property type="match status" value="1"/>
</dbReference>
<dbReference type="NCBIfam" id="TIGR01068">
    <property type="entry name" value="thioredoxin"/>
    <property type="match status" value="1"/>
</dbReference>
<evidence type="ECO:0000313" key="11">
    <source>
        <dbReference type="EMBL" id="OGE84648.1"/>
    </source>
</evidence>
<dbReference type="InterPro" id="IPR036249">
    <property type="entry name" value="Thioredoxin-like_sf"/>
</dbReference>
<dbReference type="CDD" id="cd02947">
    <property type="entry name" value="TRX_family"/>
    <property type="match status" value="1"/>
</dbReference>
<evidence type="ECO:0000256" key="1">
    <source>
        <dbReference type="ARBA" id="ARBA00008987"/>
    </source>
</evidence>
<dbReference type="InterPro" id="IPR013766">
    <property type="entry name" value="Thioredoxin_domain"/>
</dbReference>
<dbReference type="Proteomes" id="UP000176786">
    <property type="component" value="Unassembled WGS sequence"/>
</dbReference>
<evidence type="ECO:0000256" key="3">
    <source>
        <dbReference type="ARBA" id="ARBA00022982"/>
    </source>
</evidence>
<comment type="caution">
    <text evidence="11">The sequence shown here is derived from an EMBL/GenBank/DDBJ whole genome shotgun (WGS) entry which is preliminary data.</text>
</comment>
<feature type="site" description="Deprotonates C-terminal active site Cys" evidence="8">
    <location>
        <position position="25"/>
    </location>
</feature>
<sequence>MATVHITDQSFDQEVIKAPGLVLVDFWAPWCGPCKIMGPVLEELSEQYAGKAKITKLNLDENSLIGQQFNVMSIPTLKFFKDGNMVDEVIGAMPKNMVSQKIEAQLAG</sequence>
<feature type="domain" description="Thioredoxin" evidence="10">
    <location>
        <begin position="1"/>
        <end position="107"/>
    </location>
</feature>
<organism evidence="11 12">
    <name type="scientific">Candidatus Doudnabacteria bacterium RIFCSPHIGHO2_02_FULL_46_11</name>
    <dbReference type="NCBI Taxonomy" id="1817832"/>
    <lineage>
        <taxon>Bacteria</taxon>
        <taxon>Candidatus Doudnaibacteriota</taxon>
    </lineage>
</organism>
<reference evidence="11 12" key="1">
    <citation type="journal article" date="2016" name="Nat. Commun.">
        <title>Thousands of microbial genomes shed light on interconnected biogeochemical processes in an aquifer system.</title>
        <authorList>
            <person name="Anantharaman K."/>
            <person name="Brown C.T."/>
            <person name="Hug L.A."/>
            <person name="Sharon I."/>
            <person name="Castelle C.J."/>
            <person name="Probst A.J."/>
            <person name="Thomas B.C."/>
            <person name="Singh A."/>
            <person name="Wilkins M.J."/>
            <person name="Karaoz U."/>
            <person name="Brodie E.L."/>
            <person name="Williams K.H."/>
            <person name="Hubbard S.S."/>
            <person name="Banfield J.F."/>
        </authorList>
    </citation>
    <scope>NUCLEOTIDE SEQUENCE [LARGE SCALE GENOMIC DNA]</scope>
</reference>
<dbReference type="GO" id="GO:0045454">
    <property type="term" value="P:cell redox homeostasis"/>
    <property type="evidence" value="ECO:0007669"/>
    <property type="project" value="TreeGrafter"/>
</dbReference>
<dbReference type="PRINTS" id="PR00421">
    <property type="entry name" value="THIOREDOXIN"/>
</dbReference>
<evidence type="ECO:0000256" key="9">
    <source>
        <dbReference type="PIRSR" id="PIRSR000077-4"/>
    </source>
</evidence>
<feature type="active site" description="Nucleophile" evidence="8">
    <location>
        <position position="34"/>
    </location>
</feature>
<keyword evidence="4 9" id="KW-1015">Disulfide bond</keyword>
<evidence type="ECO:0000256" key="6">
    <source>
        <dbReference type="NCBIfam" id="TIGR01068"/>
    </source>
</evidence>
<proteinExistence type="inferred from homology"/>
<evidence type="ECO:0000259" key="10">
    <source>
        <dbReference type="PROSITE" id="PS51352"/>
    </source>
</evidence>
<evidence type="ECO:0000256" key="4">
    <source>
        <dbReference type="ARBA" id="ARBA00023157"/>
    </source>
</evidence>
<keyword evidence="5 9" id="KW-0676">Redox-active center</keyword>